<dbReference type="Pfam" id="PF00903">
    <property type="entry name" value="Glyoxalase"/>
    <property type="match status" value="1"/>
</dbReference>
<name>A0A1S1RLH0_9ACTN</name>
<accession>A0A1S1RLH0</accession>
<sequence>MSLLVGVNHVAVLTGNLDRFIDFYHGVFDLDVVFSETTPAFRHAILRTGPHSWLHPAEVVGNPHSAALPAMFDRGHLDHLALTAESPEAFETLRARLVACGASDGTVEDLGAFHAVWFTDPDGMRVELIVIVDAELRDVHEPRPLADSAA</sequence>
<dbReference type="InterPro" id="IPR004360">
    <property type="entry name" value="Glyas_Fos-R_dOase_dom"/>
</dbReference>
<reference evidence="3" key="1">
    <citation type="submission" date="2016-07" db="EMBL/GenBank/DDBJ databases">
        <title>Frankia sp. NRRL B-16219 Genome sequencing.</title>
        <authorList>
            <person name="Ghodhbane-Gtari F."/>
            <person name="Swanson E."/>
            <person name="Gueddou A."/>
            <person name="Louati M."/>
            <person name="Nouioui I."/>
            <person name="Hezbri K."/>
            <person name="Abebe-Akele F."/>
            <person name="Simpson S."/>
            <person name="Morris K."/>
            <person name="Thomas K."/>
            <person name="Gtari M."/>
            <person name="Tisa L.S."/>
        </authorList>
    </citation>
    <scope>NUCLEOTIDE SEQUENCE [LARGE SCALE GENOMIC DNA]</scope>
    <source>
        <strain evidence="3">NRRL B-16219</strain>
    </source>
</reference>
<dbReference type="OrthoDB" id="9804907at2"/>
<dbReference type="RefSeq" id="WP_071059588.1">
    <property type="nucleotide sequence ID" value="NZ_MAXA01000003.1"/>
</dbReference>
<dbReference type="CDD" id="cd06587">
    <property type="entry name" value="VOC"/>
    <property type="match status" value="1"/>
</dbReference>
<dbReference type="Gene3D" id="3.10.180.10">
    <property type="entry name" value="2,3-Dihydroxybiphenyl 1,2-Dioxygenase, domain 1"/>
    <property type="match status" value="1"/>
</dbReference>
<dbReference type="InterPro" id="IPR037523">
    <property type="entry name" value="VOC_core"/>
</dbReference>
<dbReference type="InterPro" id="IPR029068">
    <property type="entry name" value="Glyas_Bleomycin-R_OHBP_Dase"/>
</dbReference>
<feature type="domain" description="VOC" evidence="1">
    <location>
        <begin position="6"/>
        <end position="131"/>
    </location>
</feature>
<proteinExistence type="predicted"/>
<dbReference type="Proteomes" id="UP000179769">
    <property type="component" value="Unassembled WGS sequence"/>
</dbReference>
<evidence type="ECO:0000313" key="3">
    <source>
        <dbReference type="Proteomes" id="UP000179769"/>
    </source>
</evidence>
<dbReference type="SUPFAM" id="SSF54593">
    <property type="entry name" value="Glyoxalase/Bleomycin resistance protein/Dihydroxybiphenyl dioxygenase"/>
    <property type="match status" value="1"/>
</dbReference>
<protein>
    <submittedName>
        <fullName evidence="2">Bleomycin resistance protein</fullName>
    </submittedName>
</protein>
<organism evidence="2 3">
    <name type="scientific">Parafrankia soli</name>
    <dbReference type="NCBI Taxonomy" id="2599596"/>
    <lineage>
        <taxon>Bacteria</taxon>
        <taxon>Bacillati</taxon>
        <taxon>Actinomycetota</taxon>
        <taxon>Actinomycetes</taxon>
        <taxon>Frankiales</taxon>
        <taxon>Frankiaceae</taxon>
        <taxon>Parafrankia</taxon>
    </lineage>
</organism>
<evidence type="ECO:0000259" key="1">
    <source>
        <dbReference type="PROSITE" id="PS51819"/>
    </source>
</evidence>
<keyword evidence="3" id="KW-1185">Reference proteome</keyword>
<dbReference type="AlphaFoldDB" id="A0A1S1RLH0"/>
<dbReference type="EMBL" id="MAXA01000003">
    <property type="protein sequence ID" value="OHV46112.1"/>
    <property type="molecule type" value="Genomic_DNA"/>
</dbReference>
<gene>
    <name evidence="2" type="ORF">BBK14_09490</name>
</gene>
<dbReference type="PROSITE" id="PS51819">
    <property type="entry name" value="VOC"/>
    <property type="match status" value="1"/>
</dbReference>
<evidence type="ECO:0000313" key="2">
    <source>
        <dbReference type="EMBL" id="OHV46112.1"/>
    </source>
</evidence>
<comment type="caution">
    <text evidence="2">The sequence shown here is derived from an EMBL/GenBank/DDBJ whole genome shotgun (WGS) entry which is preliminary data.</text>
</comment>